<dbReference type="AlphaFoldDB" id="W4QZE4"/>
<evidence type="ECO:0000259" key="4">
    <source>
        <dbReference type="Pfam" id="PF17853"/>
    </source>
</evidence>
<keyword evidence="6" id="KW-1185">Reference proteome</keyword>
<feature type="domain" description="Purine catabolism PurC-like" evidence="2">
    <location>
        <begin position="7"/>
        <end position="122"/>
    </location>
</feature>
<dbReference type="InterPro" id="IPR041522">
    <property type="entry name" value="CdaR_GGDEF"/>
</dbReference>
<evidence type="ECO:0000313" key="6">
    <source>
        <dbReference type="Proteomes" id="UP000018896"/>
    </source>
</evidence>
<evidence type="ECO:0000256" key="1">
    <source>
        <dbReference type="ARBA" id="ARBA00006754"/>
    </source>
</evidence>
<dbReference type="Gene3D" id="1.10.10.2840">
    <property type="entry name" value="PucR C-terminal helix-turn-helix domain"/>
    <property type="match status" value="1"/>
</dbReference>
<evidence type="ECO:0000259" key="3">
    <source>
        <dbReference type="Pfam" id="PF13556"/>
    </source>
</evidence>
<dbReference type="Proteomes" id="UP000018896">
    <property type="component" value="Unassembled WGS sequence"/>
</dbReference>
<dbReference type="EMBL" id="BAUV01000051">
    <property type="protein sequence ID" value="GAE37038.1"/>
    <property type="molecule type" value="Genomic_DNA"/>
</dbReference>
<reference evidence="5 6" key="1">
    <citation type="journal article" date="2014" name="Genome Announc.">
        <title>Draft Genome Sequences of Three Alkaliphilic Bacillus Strains, Bacillus wakoensis JCM 9140T, Bacillus akibai JCM 9157T, and Bacillus hemicellulosilyticus JCM 9152T.</title>
        <authorList>
            <person name="Yuki M."/>
            <person name="Oshima K."/>
            <person name="Suda W."/>
            <person name="Oshida Y."/>
            <person name="Kitamura K."/>
            <person name="Iida T."/>
            <person name="Hattori M."/>
            <person name="Ohkuma M."/>
        </authorList>
    </citation>
    <scope>NUCLEOTIDE SEQUENCE [LARGE SCALE GENOMIC DNA]</scope>
    <source>
        <strain evidence="5 6">JCM 9157</strain>
    </source>
</reference>
<sequence>MVMRLQDVLNLPTFQEATVVAGENGLSNQVQSVNLMDAPDIIDYLTNNQLLLTTAYSIKNNPNALMKLVKQMAKQGCAGLGLKTKRFIDEIPTNVLQKANELNFPIIEIPLNYSLGEMLNEALGCILKERTHELDYALNIHREFTNIVISGGGFSNIIESLASILKLPVILLNYRLDIMAYSHNIDKDAFFEIYWYIHERIHHEDLDIYKVLTLPREGKGNEFTEFSIYPINTTNQQKGYIIIFGKTLATASPFTLAIEQAANVISFEFMKLHALEQHSRRLKNEFFADLVEGAIPSEEEIINRGKAYHLKKSLQYICITCKLDDASDFYHDTHPLQAEKEMSLRRDRIYEMVESMLTKQLENSIVFTKGDLFTILVGFDFYNEEKERIVLEALTELQTDLYHTIDSAMSFGISNYSENLKEIPTSYQEAVDALRAGYRENKRRFIKSYRIKELAEIYKTIPTQKLKEFYKSTLRDLAYPKDKEKEDLVQTLSVFLNNNCQIAETAKILFIHRNTVIYRIKKCEELLGLEIKGSDETLRLRTALFIHSIFNKRLEKPAN</sequence>
<name>W4QZE4_HALA3</name>
<dbReference type="eggNOG" id="COG2508">
    <property type="taxonomic scope" value="Bacteria"/>
</dbReference>
<dbReference type="Pfam" id="PF17853">
    <property type="entry name" value="GGDEF_2"/>
    <property type="match status" value="1"/>
</dbReference>
<accession>W4QZE4</accession>
<gene>
    <name evidence="5" type="ORF">JCM9157_4280</name>
</gene>
<protein>
    <submittedName>
        <fullName evidence="5">Regulator of polyketide synthase expression</fullName>
    </submittedName>
</protein>
<dbReference type="InterPro" id="IPR051448">
    <property type="entry name" value="CdaR-like_regulators"/>
</dbReference>
<feature type="domain" description="CdaR GGDEF-like" evidence="4">
    <location>
        <begin position="297"/>
        <end position="436"/>
    </location>
</feature>
<dbReference type="InterPro" id="IPR025736">
    <property type="entry name" value="PucR_C-HTH_dom"/>
</dbReference>
<evidence type="ECO:0000259" key="2">
    <source>
        <dbReference type="Pfam" id="PF07905"/>
    </source>
</evidence>
<comment type="caution">
    <text evidence="5">The sequence shown here is derived from an EMBL/GenBank/DDBJ whole genome shotgun (WGS) entry which is preliminary data.</text>
</comment>
<dbReference type="InterPro" id="IPR012914">
    <property type="entry name" value="PucR_dom"/>
</dbReference>
<feature type="domain" description="PucR C-terminal helix-turn-helix" evidence="3">
    <location>
        <begin position="488"/>
        <end position="544"/>
    </location>
</feature>
<organism evidence="5 6">
    <name type="scientific">Halalkalibacter akibai (strain ATCC 43226 / DSM 21942 / CIP 109018 / JCM 9157 / 1139)</name>
    <name type="common">Bacillus akibai</name>
    <dbReference type="NCBI Taxonomy" id="1236973"/>
    <lineage>
        <taxon>Bacteria</taxon>
        <taxon>Bacillati</taxon>
        <taxon>Bacillota</taxon>
        <taxon>Bacilli</taxon>
        <taxon>Bacillales</taxon>
        <taxon>Bacillaceae</taxon>
        <taxon>Halalkalibacter</taxon>
    </lineage>
</organism>
<dbReference type="STRING" id="1236973.JCM9157_4280"/>
<dbReference type="PANTHER" id="PTHR33744:SF1">
    <property type="entry name" value="DNA-BINDING TRANSCRIPTIONAL ACTIVATOR ADER"/>
    <property type="match status" value="1"/>
</dbReference>
<dbReference type="Pfam" id="PF07905">
    <property type="entry name" value="PucR"/>
    <property type="match status" value="1"/>
</dbReference>
<evidence type="ECO:0000313" key="5">
    <source>
        <dbReference type="EMBL" id="GAE37038.1"/>
    </source>
</evidence>
<dbReference type="Pfam" id="PF13556">
    <property type="entry name" value="HTH_30"/>
    <property type="match status" value="1"/>
</dbReference>
<dbReference type="InterPro" id="IPR042070">
    <property type="entry name" value="PucR_C-HTH_sf"/>
</dbReference>
<dbReference type="PANTHER" id="PTHR33744">
    <property type="entry name" value="CARBOHYDRATE DIACID REGULATOR"/>
    <property type="match status" value="1"/>
</dbReference>
<proteinExistence type="inferred from homology"/>
<comment type="similarity">
    <text evidence="1">Belongs to the CdaR family.</text>
</comment>